<keyword evidence="1" id="KW-0175">Coiled coil</keyword>
<sequence>MAPPKRFRLTVEEQHARLAESIDKQKPKYPVINGLKDAIAYHVGLSATMLDARLKLEKRKKTVKKDRIDPKTLEVLDPTELKKTDKRLKKVEKASADMGKVLAQMSQLEKESLDMKTKLEKASKKGLSAIELNRFMKDAKAQKGRMEKATKGFLVAMATAEANLRIIEKGEAERLKQAMAAGRGIY</sequence>
<evidence type="ECO:0000313" key="2">
    <source>
        <dbReference type="EMBL" id="MEW9920174.1"/>
    </source>
</evidence>
<comment type="caution">
    <text evidence="2">The sequence shown here is derived from an EMBL/GenBank/DDBJ whole genome shotgun (WGS) entry which is preliminary data.</text>
</comment>
<accession>A0ABV3RMP5</accession>
<proteinExistence type="predicted"/>
<dbReference type="EMBL" id="JBFNXX010000007">
    <property type="protein sequence ID" value="MEW9920174.1"/>
    <property type="molecule type" value="Genomic_DNA"/>
</dbReference>
<organism evidence="2 3">
    <name type="scientific">Sulfitobacter sediminis</name>
    <dbReference type="NCBI Taxonomy" id="3234186"/>
    <lineage>
        <taxon>Bacteria</taxon>
        <taxon>Pseudomonadati</taxon>
        <taxon>Pseudomonadota</taxon>
        <taxon>Alphaproteobacteria</taxon>
        <taxon>Rhodobacterales</taxon>
        <taxon>Roseobacteraceae</taxon>
        <taxon>Sulfitobacter</taxon>
    </lineage>
</organism>
<feature type="coiled-coil region" evidence="1">
    <location>
        <begin position="91"/>
        <end position="125"/>
    </location>
</feature>
<dbReference type="RefSeq" id="WP_367877877.1">
    <property type="nucleotide sequence ID" value="NZ_JBFNXX010000007.1"/>
</dbReference>
<gene>
    <name evidence="2" type="ORF">AB2B41_11195</name>
</gene>
<dbReference type="Proteomes" id="UP001556098">
    <property type="component" value="Unassembled WGS sequence"/>
</dbReference>
<evidence type="ECO:0000256" key="1">
    <source>
        <dbReference type="SAM" id="Coils"/>
    </source>
</evidence>
<protein>
    <submittedName>
        <fullName evidence="2">Uncharacterized protein</fullName>
    </submittedName>
</protein>
<keyword evidence="3" id="KW-1185">Reference proteome</keyword>
<name>A0ABV3RMP5_9RHOB</name>
<evidence type="ECO:0000313" key="3">
    <source>
        <dbReference type="Proteomes" id="UP001556098"/>
    </source>
</evidence>
<reference evidence="2 3" key="1">
    <citation type="submission" date="2024-07" db="EMBL/GenBank/DDBJ databases">
        <title>Marimonas sp.nov., isolated from tidal-flat sediment.</title>
        <authorList>
            <person name="Jayan J.N."/>
            <person name="Lee S.S."/>
        </authorList>
    </citation>
    <scope>NUCLEOTIDE SEQUENCE [LARGE SCALE GENOMIC DNA]</scope>
    <source>
        <strain evidence="2 3">MJW-29</strain>
    </source>
</reference>